<proteinExistence type="predicted"/>
<name>W2Z4Q1_PHYNI</name>
<accession>W2Z4Q1</accession>
<sequence length="117" mass="12883">MDLIRFLHQTLGVPNSLHGPFPPNSKKVRSSCLNSIFALQDRCSCSSINQCLTHFEFAMNASIVQRSVSVKILEVQAMHASALSVAPSTCVMVHDVSTRSYGGNEVCRNTPVFMLNR</sequence>
<evidence type="ECO:0000313" key="1">
    <source>
        <dbReference type="EMBL" id="ETP42347.1"/>
    </source>
</evidence>
<dbReference type="AlphaFoldDB" id="W2Z4Q1"/>
<evidence type="ECO:0000313" key="2">
    <source>
        <dbReference type="Proteomes" id="UP000018948"/>
    </source>
</evidence>
<reference evidence="1 2" key="1">
    <citation type="submission" date="2013-11" db="EMBL/GenBank/DDBJ databases">
        <title>The Genome Sequence of Phytophthora parasitica P10297.</title>
        <authorList>
            <consortium name="The Broad Institute Genomics Platform"/>
            <person name="Russ C."/>
            <person name="Tyler B."/>
            <person name="Panabieres F."/>
            <person name="Shan W."/>
            <person name="Tripathy S."/>
            <person name="Grunwald N."/>
            <person name="Machado M."/>
            <person name="Johnson C.S."/>
            <person name="Walker B."/>
            <person name="Young S.K."/>
            <person name="Zeng Q."/>
            <person name="Gargeya S."/>
            <person name="Fitzgerald M."/>
            <person name="Haas B."/>
            <person name="Abouelleil A."/>
            <person name="Allen A.W."/>
            <person name="Alvarado L."/>
            <person name="Arachchi H.M."/>
            <person name="Berlin A.M."/>
            <person name="Chapman S.B."/>
            <person name="Gainer-Dewar J."/>
            <person name="Goldberg J."/>
            <person name="Griggs A."/>
            <person name="Gujja S."/>
            <person name="Hansen M."/>
            <person name="Howarth C."/>
            <person name="Imamovic A."/>
            <person name="Ireland A."/>
            <person name="Larimer J."/>
            <person name="McCowan C."/>
            <person name="Murphy C."/>
            <person name="Pearson M."/>
            <person name="Poon T.W."/>
            <person name="Priest M."/>
            <person name="Roberts A."/>
            <person name="Saif S."/>
            <person name="Shea T."/>
            <person name="Sisk P."/>
            <person name="Sykes S."/>
            <person name="Wortman J."/>
            <person name="Nusbaum C."/>
            <person name="Birren B."/>
        </authorList>
    </citation>
    <scope>NUCLEOTIDE SEQUENCE [LARGE SCALE GENOMIC DNA]</scope>
    <source>
        <strain evidence="1 2">P10297</strain>
    </source>
</reference>
<organism evidence="1 2">
    <name type="scientific">Phytophthora nicotianae P10297</name>
    <dbReference type="NCBI Taxonomy" id="1317064"/>
    <lineage>
        <taxon>Eukaryota</taxon>
        <taxon>Sar</taxon>
        <taxon>Stramenopiles</taxon>
        <taxon>Oomycota</taxon>
        <taxon>Peronosporomycetes</taxon>
        <taxon>Peronosporales</taxon>
        <taxon>Peronosporaceae</taxon>
        <taxon>Phytophthora</taxon>
    </lineage>
</organism>
<dbReference type="EMBL" id="ANIY01002219">
    <property type="protein sequence ID" value="ETP42347.1"/>
    <property type="molecule type" value="Genomic_DNA"/>
</dbReference>
<gene>
    <name evidence="1" type="ORF">F442_10742</name>
</gene>
<comment type="caution">
    <text evidence="1">The sequence shown here is derived from an EMBL/GenBank/DDBJ whole genome shotgun (WGS) entry which is preliminary data.</text>
</comment>
<dbReference type="Proteomes" id="UP000018948">
    <property type="component" value="Unassembled WGS sequence"/>
</dbReference>
<protein>
    <submittedName>
        <fullName evidence="1">Uncharacterized protein</fullName>
    </submittedName>
</protein>